<dbReference type="SUPFAM" id="SSF53850">
    <property type="entry name" value="Periplasmic binding protein-like II"/>
    <property type="match status" value="1"/>
</dbReference>
<dbReference type="InterPro" id="IPR036388">
    <property type="entry name" value="WH-like_DNA-bd_sf"/>
</dbReference>
<dbReference type="InterPro" id="IPR036390">
    <property type="entry name" value="WH_DNA-bd_sf"/>
</dbReference>
<feature type="domain" description="HTH lysR-type" evidence="5">
    <location>
        <begin position="4"/>
        <end position="61"/>
    </location>
</feature>
<dbReference type="GO" id="GO:0003700">
    <property type="term" value="F:DNA-binding transcription factor activity"/>
    <property type="evidence" value="ECO:0007669"/>
    <property type="project" value="InterPro"/>
</dbReference>
<comment type="similarity">
    <text evidence="1">Belongs to the LysR transcriptional regulatory family.</text>
</comment>
<keyword evidence="2" id="KW-0805">Transcription regulation</keyword>
<dbReference type="AlphaFoldDB" id="A0A7Y0I023"/>
<gene>
    <name evidence="6" type="ORF">G1C96_1580</name>
</gene>
<reference evidence="6 7" key="1">
    <citation type="submission" date="2020-02" db="EMBL/GenBank/DDBJ databases">
        <title>Characterization of phylogenetic diversity of novel bifidobacterial species isolated in Czech ZOOs.</title>
        <authorList>
            <person name="Lugli G.A."/>
            <person name="Vera N.B."/>
            <person name="Ventura M."/>
        </authorList>
    </citation>
    <scope>NUCLEOTIDE SEQUENCE [LARGE SCALE GENOMIC DNA]</scope>
    <source>
        <strain evidence="6 7">DSM 109958</strain>
    </source>
</reference>
<keyword evidence="4" id="KW-0804">Transcription</keyword>
<dbReference type="InterPro" id="IPR005119">
    <property type="entry name" value="LysR_subst-bd"/>
</dbReference>
<dbReference type="PROSITE" id="PS50931">
    <property type="entry name" value="HTH_LYSR"/>
    <property type="match status" value="1"/>
</dbReference>
<evidence type="ECO:0000313" key="6">
    <source>
        <dbReference type="EMBL" id="NMN00998.1"/>
    </source>
</evidence>
<evidence type="ECO:0000256" key="3">
    <source>
        <dbReference type="ARBA" id="ARBA00023125"/>
    </source>
</evidence>
<dbReference type="EMBL" id="JAAIIH010000014">
    <property type="protein sequence ID" value="NMN00998.1"/>
    <property type="molecule type" value="Genomic_DNA"/>
</dbReference>
<proteinExistence type="inferred from homology"/>
<dbReference type="SUPFAM" id="SSF46785">
    <property type="entry name" value="Winged helix' DNA-binding domain"/>
    <property type="match status" value="1"/>
</dbReference>
<evidence type="ECO:0000259" key="5">
    <source>
        <dbReference type="PROSITE" id="PS50931"/>
    </source>
</evidence>
<dbReference type="Gene3D" id="1.10.10.10">
    <property type="entry name" value="Winged helix-like DNA-binding domain superfamily/Winged helix DNA-binding domain"/>
    <property type="match status" value="1"/>
</dbReference>
<dbReference type="Proteomes" id="UP000588277">
    <property type="component" value="Unassembled WGS sequence"/>
</dbReference>
<name>A0A7Y0I023_9BIFI</name>
<dbReference type="PANTHER" id="PTHR30346:SF29">
    <property type="entry name" value="LYSR SUBSTRATE-BINDING"/>
    <property type="match status" value="1"/>
</dbReference>
<protein>
    <submittedName>
        <fullName evidence="6">LysR family transcriptional regulator</fullName>
    </submittedName>
</protein>
<dbReference type="GO" id="GO:0003677">
    <property type="term" value="F:DNA binding"/>
    <property type="evidence" value="ECO:0007669"/>
    <property type="project" value="UniProtKB-KW"/>
</dbReference>
<evidence type="ECO:0000256" key="1">
    <source>
        <dbReference type="ARBA" id="ARBA00009437"/>
    </source>
</evidence>
<dbReference type="Gene3D" id="3.40.190.10">
    <property type="entry name" value="Periplasmic binding protein-like II"/>
    <property type="match status" value="3"/>
</dbReference>
<evidence type="ECO:0000256" key="4">
    <source>
        <dbReference type="ARBA" id="ARBA00023163"/>
    </source>
</evidence>
<organism evidence="6 7">
    <name type="scientific">Bifidobacterium moraviense</name>
    <dbReference type="NCBI Taxonomy" id="2675323"/>
    <lineage>
        <taxon>Bacteria</taxon>
        <taxon>Bacillati</taxon>
        <taxon>Actinomycetota</taxon>
        <taxon>Actinomycetes</taxon>
        <taxon>Bifidobacteriales</taxon>
        <taxon>Bifidobacteriaceae</taxon>
        <taxon>Bifidobacterium</taxon>
    </lineage>
</organism>
<dbReference type="Pfam" id="PF00126">
    <property type="entry name" value="HTH_1"/>
    <property type="match status" value="1"/>
</dbReference>
<sequence>MEELSAQSLLTLWQIGRSGSFSAAARTLGWSQPAISQQITRLEKQTGMTLVRRTSHGVELTDAGAMLARHGGMIAERLGRASHELEDLRRRRLSRLRVLAPPSICSTIVARAMVGLGRDGDIEVNVDQAEPPEAVERVRSGKADLAVVFEHRSLPHSLPLDEGLAWEPLGDDPLLLLVRRADAGRTDACRADVRDGAVPAGAAAPAAPAAPADLADWADAAWIAGCDTCKANLLAMASAAGFTPDIRHATDDYWTTQTLVEMGVGVSIVPALDTVNQLRPSLAALPLADPRAVRVIGVLTRAGDDRPAVAAFRASLARTAARVLRAPAAD</sequence>
<evidence type="ECO:0000313" key="7">
    <source>
        <dbReference type="Proteomes" id="UP000588277"/>
    </source>
</evidence>
<comment type="caution">
    <text evidence="6">The sequence shown here is derived from an EMBL/GenBank/DDBJ whole genome shotgun (WGS) entry which is preliminary data.</text>
</comment>
<keyword evidence="3" id="KW-0238">DNA-binding</keyword>
<dbReference type="GO" id="GO:0032993">
    <property type="term" value="C:protein-DNA complex"/>
    <property type="evidence" value="ECO:0007669"/>
    <property type="project" value="TreeGrafter"/>
</dbReference>
<accession>A0A7Y0I023</accession>
<evidence type="ECO:0000256" key="2">
    <source>
        <dbReference type="ARBA" id="ARBA00023015"/>
    </source>
</evidence>
<dbReference type="InterPro" id="IPR000847">
    <property type="entry name" value="LysR_HTH_N"/>
</dbReference>
<dbReference type="PRINTS" id="PR00039">
    <property type="entry name" value="HTHLYSR"/>
</dbReference>
<dbReference type="PANTHER" id="PTHR30346">
    <property type="entry name" value="TRANSCRIPTIONAL DUAL REGULATOR HCAR-RELATED"/>
    <property type="match status" value="1"/>
</dbReference>
<dbReference type="RefSeq" id="WP_169276083.1">
    <property type="nucleotide sequence ID" value="NZ_JAAIIH010000014.1"/>
</dbReference>
<keyword evidence="7" id="KW-1185">Reference proteome</keyword>
<dbReference type="Pfam" id="PF03466">
    <property type="entry name" value="LysR_substrate"/>
    <property type="match status" value="1"/>
</dbReference>